<proteinExistence type="predicted"/>
<protein>
    <recommendedName>
        <fullName evidence="4">Helicase ATP-binding domain-containing protein</fullName>
    </recommendedName>
</protein>
<comment type="caution">
    <text evidence="5">The sequence shown here is derived from an EMBL/GenBank/DDBJ whole genome shotgun (WGS) entry which is preliminary data.</text>
</comment>
<dbReference type="InParanoid" id="A0A1Y1YFH2"/>
<dbReference type="SMART" id="SM00487">
    <property type="entry name" value="DEXDc"/>
    <property type="match status" value="1"/>
</dbReference>
<keyword evidence="3" id="KW-0067">ATP-binding</keyword>
<dbReference type="InterPro" id="IPR011043">
    <property type="entry name" value="Gal_Oxase/kelch_b-propeller"/>
</dbReference>
<dbReference type="Gene3D" id="3.40.50.10810">
    <property type="entry name" value="Tandem AAA-ATPase domain"/>
    <property type="match status" value="1"/>
</dbReference>
<dbReference type="Pfam" id="PF00176">
    <property type="entry name" value="SNF2-rel_dom"/>
    <property type="match status" value="1"/>
</dbReference>
<dbReference type="SUPFAM" id="SSF50965">
    <property type="entry name" value="Galactose oxidase, central domain"/>
    <property type="match status" value="1"/>
</dbReference>
<dbReference type="GO" id="GO:0008094">
    <property type="term" value="F:ATP-dependent activity, acting on DNA"/>
    <property type="evidence" value="ECO:0007669"/>
    <property type="project" value="TreeGrafter"/>
</dbReference>
<gene>
    <name evidence="5" type="ORF">K493DRAFT_300752</name>
</gene>
<dbReference type="Gene3D" id="2.120.10.80">
    <property type="entry name" value="Kelch-type beta propeller"/>
    <property type="match status" value="1"/>
</dbReference>
<keyword evidence="6" id="KW-1185">Reference proteome</keyword>
<dbReference type="OrthoDB" id="423559at2759"/>
<accession>A0A1Y1YFH2</accession>
<organism evidence="5 6">
    <name type="scientific">Basidiobolus meristosporus CBS 931.73</name>
    <dbReference type="NCBI Taxonomy" id="1314790"/>
    <lineage>
        <taxon>Eukaryota</taxon>
        <taxon>Fungi</taxon>
        <taxon>Fungi incertae sedis</taxon>
        <taxon>Zoopagomycota</taxon>
        <taxon>Entomophthoromycotina</taxon>
        <taxon>Basidiobolomycetes</taxon>
        <taxon>Basidiobolales</taxon>
        <taxon>Basidiobolaceae</taxon>
        <taxon>Basidiobolus</taxon>
    </lineage>
</organism>
<keyword evidence="1" id="KW-0547">Nucleotide-binding</keyword>
<dbReference type="SUPFAM" id="SSF52540">
    <property type="entry name" value="P-loop containing nucleoside triphosphate hydrolases"/>
    <property type="match status" value="1"/>
</dbReference>
<dbReference type="InterPro" id="IPR050628">
    <property type="entry name" value="SNF2_RAD54_helicase_TF"/>
</dbReference>
<dbReference type="InterPro" id="IPR014001">
    <property type="entry name" value="Helicase_ATP-bd"/>
</dbReference>
<evidence type="ECO:0000259" key="4">
    <source>
        <dbReference type="PROSITE" id="PS51192"/>
    </source>
</evidence>
<dbReference type="PANTHER" id="PTHR45626">
    <property type="entry name" value="TRANSCRIPTION TERMINATION FACTOR 2-RELATED"/>
    <property type="match status" value="1"/>
</dbReference>
<dbReference type="InterPro" id="IPR027417">
    <property type="entry name" value="P-loop_NTPase"/>
</dbReference>
<dbReference type="GO" id="GO:0005634">
    <property type="term" value="C:nucleus"/>
    <property type="evidence" value="ECO:0007669"/>
    <property type="project" value="TreeGrafter"/>
</dbReference>
<feature type="domain" description="Helicase ATP-binding" evidence="4">
    <location>
        <begin position="356"/>
        <end position="518"/>
    </location>
</feature>
<name>A0A1Y1YFH2_9FUNG</name>
<evidence type="ECO:0000256" key="2">
    <source>
        <dbReference type="ARBA" id="ARBA00022801"/>
    </source>
</evidence>
<sequence length="526" mass="59258">MALEASRYKEHWKNFGVYLATVAGVTKRSYCLMTITLSMRYLLLYGGYSVEHFQDSKISPPYDEHIAEETSSRGILYEPSSKVQMIHLADLHGDEDITVTVLPTPDNISTTEAAKGVILIGNSCASDHGNLYIYGGFELSRREYSGQHESAKKRGKKAIQSKSGETINRRLNKLEVITYKDGNGCSRVLETRPFLNNPANMPSARGWAVLTYAFDCLFLLGGYPTPSEPPYTQPNGSFLNKFYCLKLQTAIQELRENFIAVVNKHGNQIQYINNANVTFTYDVDNQIWIYPPNPSQEEMSTKQLLGRILNELAAISQRHKREGKGSAETENILQHSAHGLTVPLKNHQAFGVQWLMYTEAIHKGALLANSMGLGKTLQILSLILETPEQRPNLIAVTLGILLNWVMEIKTKTRISNEELHVFHGKFRAIKKSDMETKRIVLTTYHTLCVEARNPNLPIWNVKFGQIVANEADTLKNYKGGSLNAVSKIDGESLILVTATPFQNEIMDLYSYFTLFNLWEGIPKDFH</sequence>
<keyword evidence="2" id="KW-0378">Hydrolase</keyword>
<dbReference type="STRING" id="1314790.A0A1Y1YFH2"/>
<dbReference type="InterPro" id="IPR038718">
    <property type="entry name" value="SNF2-like_sf"/>
</dbReference>
<dbReference type="InterPro" id="IPR015915">
    <property type="entry name" value="Kelch-typ_b-propeller"/>
</dbReference>
<dbReference type="AlphaFoldDB" id="A0A1Y1YFH2"/>
<evidence type="ECO:0000256" key="1">
    <source>
        <dbReference type="ARBA" id="ARBA00022741"/>
    </source>
</evidence>
<dbReference type="GO" id="GO:0005524">
    <property type="term" value="F:ATP binding"/>
    <property type="evidence" value="ECO:0007669"/>
    <property type="project" value="UniProtKB-KW"/>
</dbReference>
<evidence type="ECO:0000313" key="5">
    <source>
        <dbReference type="EMBL" id="ORX96791.1"/>
    </source>
</evidence>
<reference evidence="5 6" key="1">
    <citation type="submission" date="2016-07" db="EMBL/GenBank/DDBJ databases">
        <title>Pervasive Adenine N6-methylation of Active Genes in Fungi.</title>
        <authorList>
            <consortium name="DOE Joint Genome Institute"/>
            <person name="Mondo S.J."/>
            <person name="Dannebaum R.O."/>
            <person name="Kuo R.C."/>
            <person name="Labutti K."/>
            <person name="Haridas S."/>
            <person name="Kuo A."/>
            <person name="Salamov A."/>
            <person name="Ahrendt S.R."/>
            <person name="Lipzen A."/>
            <person name="Sullivan W."/>
            <person name="Andreopoulos W.B."/>
            <person name="Clum A."/>
            <person name="Lindquist E."/>
            <person name="Daum C."/>
            <person name="Ramamoorthy G.K."/>
            <person name="Gryganskyi A."/>
            <person name="Culley D."/>
            <person name="Magnuson J.K."/>
            <person name="James T.Y."/>
            <person name="O'Malley M.A."/>
            <person name="Stajich J.E."/>
            <person name="Spatafora J.W."/>
            <person name="Visel A."/>
            <person name="Grigoriev I.V."/>
        </authorList>
    </citation>
    <scope>NUCLEOTIDE SEQUENCE [LARGE SCALE GENOMIC DNA]</scope>
    <source>
        <strain evidence="5 6">CBS 931.73</strain>
    </source>
</reference>
<evidence type="ECO:0000256" key="3">
    <source>
        <dbReference type="ARBA" id="ARBA00022840"/>
    </source>
</evidence>
<evidence type="ECO:0000313" key="6">
    <source>
        <dbReference type="Proteomes" id="UP000193498"/>
    </source>
</evidence>
<dbReference type="Proteomes" id="UP000193498">
    <property type="component" value="Unassembled WGS sequence"/>
</dbReference>
<dbReference type="EMBL" id="MCFE01000146">
    <property type="protein sequence ID" value="ORX96791.1"/>
    <property type="molecule type" value="Genomic_DNA"/>
</dbReference>
<dbReference type="GO" id="GO:0016787">
    <property type="term" value="F:hydrolase activity"/>
    <property type="evidence" value="ECO:0007669"/>
    <property type="project" value="UniProtKB-KW"/>
</dbReference>
<dbReference type="InterPro" id="IPR000330">
    <property type="entry name" value="SNF2_N"/>
</dbReference>
<dbReference type="GO" id="GO:0006281">
    <property type="term" value="P:DNA repair"/>
    <property type="evidence" value="ECO:0007669"/>
    <property type="project" value="TreeGrafter"/>
</dbReference>
<dbReference type="PROSITE" id="PS51192">
    <property type="entry name" value="HELICASE_ATP_BIND_1"/>
    <property type="match status" value="1"/>
</dbReference>